<evidence type="ECO:0000313" key="2">
    <source>
        <dbReference type="Proteomes" id="UP000298347"/>
    </source>
</evidence>
<dbReference type="OrthoDB" id="2959394at2"/>
<reference evidence="1 2" key="1">
    <citation type="journal article" date="2015" name="Int. J. Syst. Evol. Microbiol.">
        <title>Sporolactobacillus shoreae sp. nov. and Sporolactobacillus spathodeae sp. nov., two spore-forming lactic acid bacteria isolated from tree barks in Thailand.</title>
        <authorList>
            <person name="Thamacharoensuk T."/>
            <person name="Kitahara M."/>
            <person name="Ohkuma M."/>
            <person name="Thongchul N."/>
            <person name="Tanasupawat S."/>
        </authorList>
    </citation>
    <scope>NUCLEOTIDE SEQUENCE [LARGE SCALE GENOMIC DNA]</scope>
    <source>
        <strain evidence="1 2">BK92</strain>
    </source>
</reference>
<dbReference type="Proteomes" id="UP000298347">
    <property type="component" value="Unassembled WGS sequence"/>
</dbReference>
<protein>
    <recommendedName>
        <fullName evidence="3">DUF3919 family protein</fullName>
    </recommendedName>
</protein>
<organism evidence="1 2">
    <name type="scientific">Sporolactobacillus shoreae</name>
    <dbReference type="NCBI Taxonomy" id="1465501"/>
    <lineage>
        <taxon>Bacteria</taxon>
        <taxon>Bacillati</taxon>
        <taxon>Bacillota</taxon>
        <taxon>Bacilli</taxon>
        <taxon>Bacillales</taxon>
        <taxon>Sporolactobacillaceae</taxon>
        <taxon>Sporolactobacillus</taxon>
    </lineage>
</organism>
<evidence type="ECO:0000313" key="1">
    <source>
        <dbReference type="EMBL" id="TGA99611.1"/>
    </source>
</evidence>
<keyword evidence="2" id="KW-1185">Reference proteome</keyword>
<dbReference type="EMBL" id="SRJD01000003">
    <property type="protein sequence ID" value="TGA99611.1"/>
    <property type="molecule type" value="Genomic_DNA"/>
</dbReference>
<sequence length="283" mass="32415">MRRRIIYILILTIISFAAVFLLQTKSAFFGSRPVITYFPDNGSIIYKKAWTRLNPGNRNKQLEWTVHSEINRPAYFMQDFSLLYANGRLIATINYWKRNERSLSESRQLNALPGFYQSLSVHQAEVHVNDQIFGKEVLSSDQLYLWKNGGKLAAFKEARTAAEEEITASYQDRLVKSQSDLLKRTASKYGFNLNGYRIVPLNELTESSFNQIFPFSREKAMRITGQLWEGIYKAVVNGLQTPQGTFEAAAGSRIPVLLIGEDHLLIVIETADKQIILLKQLFH</sequence>
<comment type="caution">
    <text evidence="1">The sequence shown here is derived from an EMBL/GenBank/DDBJ whole genome shotgun (WGS) entry which is preliminary data.</text>
</comment>
<name>A0A4Z0GRX5_9BACL</name>
<gene>
    <name evidence="1" type="ORF">E4665_04640</name>
</gene>
<proteinExistence type="predicted"/>
<dbReference type="AlphaFoldDB" id="A0A4Z0GRX5"/>
<evidence type="ECO:0008006" key="3">
    <source>
        <dbReference type="Google" id="ProtNLM"/>
    </source>
</evidence>
<accession>A0A4Z0GRX5</accession>
<dbReference type="RefSeq" id="WP_135347633.1">
    <property type="nucleotide sequence ID" value="NZ_SRJD01000003.1"/>
</dbReference>